<dbReference type="InterPro" id="IPR050245">
    <property type="entry name" value="PrsA_foldase"/>
</dbReference>
<dbReference type="GO" id="GO:0003755">
    <property type="term" value="F:peptidyl-prolyl cis-trans isomerase activity"/>
    <property type="evidence" value="ECO:0007669"/>
    <property type="project" value="UniProtKB-KW"/>
</dbReference>
<dbReference type="SUPFAM" id="SSF109998">
    <property type="entry name" value="Triger factor/SurA peptide-binding domain-like"/>
    <property type="match status" value="1"/>
</dbReference>
<dbReference type="Proteomes" id="UP000239735">
    <property type="component" value="Unassembled WGS sequence"/>
</dbReference>
<dbReference type="InterPro" id="IPR027304">
    <property type="entry name" value="Trigger_fact/SurA_dom_sf"/>
</dbReference>
<dbReference type="Gene3D" id="3.10.50.40">
    <property type="match status" value="1"/>
</dbReference>
<gene>
    <name evidence="10" type="ORF">SBA5_530014</name>
</gene>
<dbReference type="PROSITE" id="PS01096">
    <property type="entry name" value="PPIC_PPIASE_1"/>
    <property type="match status" value="1"/>
</dbReference>
<reference evidence="11" key="1">
    <citation type="submission" date="2018-02" db="EMBL/GenBank/DDBJ databases">
        <authorList>
            <person name="Hausmann B."/>
        </authorList>
    </citation>
    <scope>NUCLEOTIDE SEQUENCE [LARGE SCALE GENOMIC DNA]</scope>
    <source>
        <strain evidence="11">Peat soil MAG SbA5</strain>
    </source>
</reference>
<keyword evidence="4" id="KW-0574">Periplasm</keyword>
<dbReference type="EC" id="5.2.1.8" evidence="2"/>
<keyword evidence="3" id="KW-0732">Signal</keyword>
<evidence type="ECO:0000256" key="7">
    <source>
        <dbReference type="PROSITE-ProRule" id="PRU00278"/>
    </source>
</evidence>
<dbReference type="SUPFAM" id="SSF54534">
    <property type="entry name" value="FKBP-like"/>
    <property type="match status" value="1"/>
</dbReference>
<proteinExistence type="predicted"/>
<evidence type="ECO:0000259" key="9">
    <source>
        <dbReference type="PROSITE" id="PS50198"/>
    </source>
</evidence>
<evidence type="ECO:0000313" key="10">
    <source>
        <dbReference type="EMBL" id="SPE26139.1"/>
    </source>
</evidence>
<dbReference type="InterPro" id="IPR046357">
    <property type="entry name" value="PPIase_dom_sf"/>
</dbReference>
<dbReference type="Pfam" id="PF13145">
    <property type="entry name" value="Rotamase_2"/>
    <property type="match status" value="1"/>
</dbReference>
<dbReference type="PROSITE" id="PS50198">
    <property type="entry name" value="PPIC_PPIASE_2"/>
    <property type="match status" value="1"/>
</dbReference>
<evidence type="ECO:0000313" key="11">
    <source>
        <dbReference type="Proteomes" id="UP000239735"/>
    </source>
</evidence>
<dbReference type="EMBL" id="OKRB01000112">
    <property type="protein sequence ID" value="SPE26139.1"/>
    <property type="molecule type" value="Genomic_DNA"/>
</dbReference>
<dbReference type="InterPro" id="IPR023058">
    <property type="entry name" value="PPIase_PpiC_CS"/>
</dbReference>
<protein>
    <recommendedName>
        <fullName evidence="2">peptidylprolyl isomerase</fullName>
        <ecNumber evidence="2">5.2.1.8</ecNumber>
    </recommendedName>
</protein>
<evidence type="ECO:0000256" key="2">
    <source>
        <dbReference type="ARBA" id="ARBA00013194"/>
    </source>
</evidence>
<evidence type="ECO:0000256" key="4">
    <source>
        <dbReference type="ARBA" id="ARBA00022764"/>
    </source>
</evidence>
<name>A0A2N9LSC6_9BACT</name>
<feature type="compositionally biased region" description="Low complexity" evidence="8">
    <location>
        <begin position="491"/>
        <end position="510"/>
    </location>
</feature>
<comment type="catalytic activity">
    <reaction evidence="1">
        <text>[protein]-peptidylproline (omega=180) = [protein]-peptidylproline (omega=0)</text>
        <dbReference type="Rhea" id="RHEA:16237"/>
        <dbReference type="Rhea" id="RHEA-COMP:10747"/>
        <dbReference type="Rhea" id="RHEA-COMP:10748"/>
        <dbReference type="ChEBI" id="CHEBI:83833"/>
        <dbReference type="ChEBI" id="CHEBI:83834"/>
        <dbReference type="EC" id="5.2.1.8"/>
    </reaction>
</comment>
<feature type="region of interest" description="Disordered" evidence="8">
    <location>
        <begin position="401"/>
        <end position="622"/>
    </location>
</feature>
<organism evidence="10 11">
    <name type="scientific">Candidatus Sulfuritelmatomonas gaucii</name>
    <dbReference type="NCBI Taxonomy" id="2043161"/>
    <lineage>
        <taxon>Bacteria</taxon>
        <taxon>Pseudomonadati</taxon>
        <taxon>Acidobacteriota</taxon>
        <taxon>Terriglobia</taxon>
        <taxon>Terriglobales</taxon>
        <taxon>Acidobacteriaceae</taxon>
        <taxon>Candidatus Sulfuritelmatomonas</taxon>
    </lineage>
</organism>
<dbReference type="Gene3D" id="1.10.4030.10">
    <property type="entry name" value="Porin chaperone SurA, peptide-binding domain"/>
    <property type="match status" value="1"/>
</dbReference>
<evidence type="ECO:0000256" key="8">
    <source>
        <dbReference type="SAM" id="MobiDB-lite"/>
    </source>
</evidence>
<feature type="domain" description="PpiC" evidence="9">
    <location>
        <begin position="225"/>
        <end position="328"/>
    </location>
</feature>
<dbReference type="PANTHER" id="PTHR47245">
    <property type="entry name" value="PEPTIDYLPROLYL ISOMERASE"/>
    <property type="match status" value="1"/>
</dbReference>
<feature type="compositionally biased region" description="Basic and acidic residues" evidence="8">
    <location>
        <begin position="574"/>
        <end position="585"/>
    </location>
</feature>
<accession>A0A2N9LSC6</accession>
<dbReference type="Pfam" id="PF09312">
    <property type="entry name" value="SurA_N"/>
    <property type="match status" value="1"/>
</dbReference>
<feature type="compositionally biased region" description="Basic and acidic residues" evidence="8">
    <location>
        <begin position="450"/>
        <end position="466"/>
    </location>
</feature>
<evidence type="ECO:0000256" key="6">
    <source>
        <dbReference type="ARBA" id="ARBA00023235"/>
    </source>
</evidence>
<dbReference type="OrthoDB" id="14196at2"/>
<evidence type="ECO:0000256" key="1">
    <source>
        <dbReference type="ARBA" id="ARBA00000971"/>
    </source>
</evidence>
<keyword evidence="5 7" id="KW-0697">Rotamase</keyword>
<feature type="compositionally biased region" description="Pro residues" evidence="8">
    <location>
        <begin position="593"/>
        <end position="606"/>
    </location>
</feature>
<dbReference type="InterPro" id="IPR000297">
    <property type="entry name" value="PPIase_PpiC"/>
</dbReference>
<keyword evidence="6 7" id="KW-0413">Isomerase</keyword>
<dbReference type="PANTHER" id="PTHR47245:SF1">
    <property type="entry name" value="FOLDASE PROTEIN PRSA"/>
    <property type="match status" value="1"/>
</dbReference>
<evidence type="ECO:0000256" key="3">
    <source>
        <dbReference type="ARBA" id="ARBA00022729"/>
    </source>
</evidence>
<evidence type="ECO:0000256" key="5">
    <source>
        <dbReference type="ARBA" id="ARBA00023110"/>
    </source>
</evidence>
<dbReference type="InterPro" id="IPR015391">
    <property type="entry name" value="SurA_N"/>
</dbReference>
<feature type="compositionally biased region" description="Basic and acidic residues" evidence="8">
    <location>
        <begin position="406"/>
        <end position="416"/>
    </location>
</feature>
<dbReference type="AlphaFoldDB" id="A0A2N9LSC6"/>
<sequence length="622" mass="67594">MTEFETVSDFYNSSITQSRNLHHAAEQPSSAARQIADLMILRILRGAAAMALGAALVVGGNSAQGQTTEPASPYGGTVVEDIIARVNDQIITQSDYERAMNELNQEGQQHGETMQQMSTERRDLLRNLIDQQLWLSKGKELGITGETELIKRLDEIRKQYNLSSMDDLEKAAKEQGVSFEDFKANIRNQIITQAVMRQEVGEHIEMTPGEVQRYYEEHKQDYVQPESVRLSEILVSTGAPGTADAAKLAAAKAKADDIESRLHSGGDFAQLARSLSDGTTAAEGGDLGTYKRGQLGKVLEDKTFDLNTGQYTDPILTREGYIILKVVQHAPGGPQPFKDVEQDVEEAYYMSQMQPAIRDYLNKMRDEAFIQIKQGYTDTGATPGELHSSISFSAYVPLSPKKKGKVERTRFRESTHTFRQKSGVAPAVAEQPPPPPPANTSSEKKKKKGNKEEAGIEKPGKKEKIRFGQAPRETLPGATTNSATENAGAVPETAANANEPANPLEPTAPTQKGRFSDRARVKKPKTSGATDNSNAPPPPGAAEVADRQTQSAPLGLNGDTTSKKKKHAATTSSEKTRLSEKKKTSSESQPQPAQQPTPIPPVPGAPAPADHPEAPQSQQPQQ</sequence>